<evidence type="ECO:0000256" key="13">
    <source>
        <dbReference type="ARBA" id="ARBA00048427"/>
    </source>
</evidence>
<dbReference type="Proteomes" id="UP000069926">
    <property type="component" value="Chromosome"/>
</dbReference>
<dbReference type="PANTHER" id="PTHR12563:SF17">
    <property type="entry name" value="DIHYDROXYACETONE PHOSPHATE ACYLTRANSFERASE"/>
    <property type="match status" value="1"/>
</dbReference>
<proteinExistence type="inferred from homology"/>
<dbReference type="NCBIfam" id="TIGR03703">
    <property type="entry name" value="plsB"/>
    <property type="match status" value="1"/>
</dbReference>
<feature type="short sequence motif" description="HXXXXD motif" evidence="14">
    <location>
        <begin position="311"/>
        <end position="316"/>
    </location>
</feature>
<keyword evidence="7 14" id="KW-1003">Cell membrane</keyword>
<comment type="subcellular location">
    <subcellularLocation>
        <location evidence="1 14">Cell membrane</location>
        <topology evidence="1 14">Peripheral membrane protein</topology>
        <orientation evidence="1 14">Cytoplasmic side</orientation>
    </subcellularLocation>
</comment>
<evidence type="ECO:0000313" key="16">
    <source>
        <dbReference type="EMBL" id="AMA65193.1"/>
    </source>
</evidence>
<evidence type="ECO:0000256" key="10">
    <source>
        <dbReference type="ARBA" id="ARBA00023209"/>
    </source>
</evidence>
<keyword evidence="11 14" id="KW-1208">Phospholipid metabolism</keyword>
<evidence type="ECO:0000256" key="4">
    <source>
        <dbReference type="ARBA" id="ARBA00007937"/>
    </source>
</evidence>
<comment type="pathway">
    <text evidence="2 14">Phospholipid metabolism; CDP-diacylglycerol biosynthesis; CDP-diacylglycerol from sn-glycerol 3-phosphate: step 1/3.</text>
</comment>
<dbReference type="RefSeq" id="WP_066284043.1">
    <property type="nucleotide sequence ID" value="NZ_CP013920.1"/>
</dbReference>
<comment type="domain">
    <text evidence="14">The HXXXXD motif is essential for acyltransferase activity and may constitute the binding site for the phosphate moiety of the glycerol-3-phosphate.</text>
</comment>
<evidence type="ECO:0000313" key="17">
    <source>
        <dbReference type="Proteomes" id="UP000069926"/>
    </source>
</evidence>
<dbReference type="InterPro" id="IPR028354">
    <property type="entry name" value="GPAT_PlsB"/>
</dbReference>
<dbReference type="NCBIfam" id="NF003441">
    <property type="entry name" value="PRK04974.1"/>
    <property type="match status" value="1"/>
</dbReference>
<name>A0A0X9VW13_9GAMM</name>
<keyword evidence="14" id="KW-0444">Lipid biosynthesis</keyword>
<dbReference type="PIRSF" id="PIRSF500064">
    <property type="entry name" value="GPAT"/>
    <property type="match status" value="1"/>
</dbReference>
<dbReference type="SUPFAM" id="SSF69593">
    <property type="entry name" value="Glycerol-3-phosphate (1)-acyltransferase"/>
    <property type="match status" value="1"/>
</dbReference>
<keyword evidence="12 14" id="KW-0012">Acyltransferase</keyword>
<evidence type="ECO:0000256" key="2">
    <source>
        <dbReference type="ARBA" id="ARBA00004765"/>
    </source>
</evidence>
<protein>
    <recommendedName>
        <fullName evidence="6 14">Glycerol-3-phosphate acyltransferase</fullName>
        <shortName evidence="14">GPAT</shortName>
        <ecNumber evidence="5 14">2.3.1.15</ecNumber>
    </recommendedName>
</protein>
<evidence type="ECO:0000256" key="9">
    <source>
        <dbReference type="ARBA" id="ARBA00023136"/>
    </source>
</evidence>
<evidence type="ECO:0000259" key="15">
    <source>
        <dbReference type="SMART" id="SM00563"/>
    </source>
</evidence>
<evidence type="ECO:0000256" key="5">
    <source>
        <dbReference type="ARBA" id="ARBA00013113"/>
    </source>
</evidence>
<dbReference type="GO" id="GO:0016024">
    <property type="term" value="P:CDP-diacylglycerol biosynthetic process"/>
    <property type="evidence" value="ECO:0007669"/>
    <property type="project" value="UniProtKB-UniRule"/>
</dbReference>
<keyword evidence="10 14" id="KW-0594">Phospholipid biosynthesis</keyword>
<gene>
    <name evidence="14 16" type="primary">plsB</name>
    <name evidence="16" type="ORF">AUT07_00642</name>
</gene>
<dbReference type="Pfam" id="PF01553">
    <property type="entry name" value="Acyltransferase"/>
    <property type="match status" value="1"/>
</dbReference>
<sequence>MSSWHKIYYYLLNLSVKFLINSQLIPKNTINELHLDIKLPSLYILPFNSKIDLLTLRQKCRAIGLPDPMNPIMIDKIKLPSYIFIDNFTNKDLSIFRYNLSYDNNDSAKIFQSYIDLYHHHPELNIQILPVLIMFGRYPGKESDSAKTTLHLVNIIQKIFTIIWLGRDSFIRIFAPISLRKIAVKYHNDEMITTKLARIARIHYSRERLATIGPKLPVRQNLFNKLLASNLIKKAIENEAKTKKISFKKANCNAITIMKEIATDFSYEAIRLTDRLLSWIWNRLYQEINVKHIERVRKLAQNGYEIVYIPSHRSHMDYVLLSYVLYHQGLVLPHIAAGINLNFWPLGTIFRYLGAFFIRRSFKRNKLYSTIFREYLNELFDRGYPIEFFIEGGRSRTGKLLEPKTGTLSMTIQAMLRNYSRQVAIIPIYIGYEHVLEITEYTKELKGAVKEKENFLSMLKGLRKLRKLGHSYVNFSQPIILTKYLNKYVPEWRKYINKPIRPIWLNSIVNHLAQNIMIKINNAGAINGVNLCSVILLASNQHKLTREHLIEQMKCYLKLLINIPYSDDSTVPNKTAELLLEEALNLDKFKERCDFSDKIIFLPSKNVSLMTYYRNNIIHLLILPSLIANIIFYYKKLQRQEINYQVTIIYPFLKSELFMKYKIEELPKCIGMILNELHNQQLIILLSGDIVKINPNRIYSLKLLANNIKETLYRYTITLSLLNTIPEINKNFLEKKSVILAQRLSAIIHSINSPEFFDKAVFSKLINTLKQEDYINIEGNKIYKLDIKKLYLIIIKLISHKVYLTIESIKKFIHINL</sequence>
<dbReference type="GO" id="GO:0005886">
    <property type="term" value="C:plasma membrane"/>
    <property type="evidence" value="ECO:0007669"/>
    <property type="project" value="UniProtKB-SubCell"/>
</dbReference>
<dbReference type="SMART" id="SM00563">
    <property type="entry name" value="PlsC"/>
    <property type="match status" value="1"/>
</dbReference>
<evidence type="ECO:0000256" key="12">
    <source>
        <dbReference type="ARBA" id="ARBA00023315"/>
    </source>
</evidence>
<dbReference type="AlphaFoldDB" id="A0A0X9VW13"/>
<dbReference type="EMBL" id="CP013920">
    <property type="protein sequence ID" value="AMA65193.1"/>
    <property type="molecule type" value="Genomic_DNA"/>
</dbReference>
<accession>A0A0X9VW13</accession>
<dbReference type="STRING" id="634113.AUT07_00642"/>
<evidence type="ECO:0000256" key="7">
    <source>
        <dbReference type="ARBA" id="ARBA00022475"/>
    </source>
</evidence>
<dbReference type="PATRIC" id="fig|634113.3.peg.606"/>
<keyword evidence="17" id="KW-1185">Reference proteome</keyword>
<dbReference type="InterPro" id="IPR022284">
    <property type="entry name" value="GPAT/DHAPAT"/>
</dbReference>
<dbReference type="Pfam" id="PF19277">
    <property type="entry name" value="GPAT_C"/>
    <property type="match status" value="1"/>
</dbReference>
<keyword evidence="14" id="KW-0443">Lipid metabolism</keyword>
<evidence type="ECO:0000256" key="6">
    <source>
        <dbReference type="ARBA" id="ARBA00013432"/>
    </source>
</evidence>
<dbReference type="GO" id="GO:0004366">
    <property type="term" value="F:glycerol-3-phosphate O-acyltransferase activity"/>
    <property type="evidence" value="ECO:0007669"/>
    <property type="project" value="UniProtKB-UniRule"/>
</dbReference>
<evidence type="ECO:0000256" key="14">
    <source>
        <dbReference type="HAMAP-Rule" id="MF_00393"/>
    </source>
</evidence>
<dbReference type="KEGG" id="asy:AUT07_00642"/>
<organism evidence="16 17">
    <name type="scientific">Candidatus Arsenophonus lipoptenae</name>
    <dbReference type="NCBI Taxonomy" id="634113"/>
    <lineage>
        <taxon>Bacteria</taxon>
        <taxon>Pseudomonadati</taxon>
        <taxon>Pseudomonadota</taxon>
        <taxon>Gammaproteobacteria</taxon>
        <taxon>Enterobacterales</taxon>
        <taxon>Morganellaceae</taxon>
        <taxon>Arsenophonus</taxon>
    </lineage>
</organism>
<dbReference type="CDD" id="cd07993">
    <property type="entry name" value="LPLAT_DHAPAT-like"/>
    <property type="match status" value="1"/>
</dbReference>
<evidence type="ECO:0000256" key="11">
    <source>
        <dbReference type="ARBA" id="ARBA00023264"/>
    </source>
</evidence>
<keyword evidence="9 14" id="KW-0472">Membrane</keyword>
<evidence type="ECO:0000256" key="3">
    <source>
        <dbReference type="ARBA" id="ARBA00005189"/>
    </source>
</evidence>
<evidence type="ECO:0000256" key="8">
    <source>
        <dbReference type="ARBA" id="ARBA00022679"/>
    </source>
</evidence>
<dbReference type="GO" id="GO:0006631">
    <property type="term" value="P:fatty acid metabolic process"/>
    <property type="evidence" value="ECO:0007669"/>
    <property type="project" value="TreeGrafter"/>
</dbReference>
<dbReference type="EC" id="2.3.1.15" evidence="5 14"/>
<keyword evidence="8 14" id="KW-0808">Transferase</keyword>
<comment type="catalytic activity">
    <reaction evidence="13 14">
        <text>sn-glycerol 3-phosphate + an acyl-CoA = a 1-acyl-sn-glycero-3-phosphate + CoA</text>
        <dbReference type="Rhea" id="RHEA:15325"/>
        <dbReference type="ChEBI" id="CHEBI:57287"/>
        <dbReference type="ChEBI" id="CHEBI:57597"/>
        <dbReference type="ChEBI" id="CHEBI:57970"/>
        <dbReference type="ChEBI" id="CHEBI:58342"/>
        <dbReference type="EC" id="2.3.1.15"/>
    </reaction>
</comment>
<dbReference type="InterPro" id="IPR002123">
    <property type="entry name" value="Plipid/glycerol_acylTrfase"/>
</dbReference>
<dbReference type="InterPro" id="IPR045520">
    <property type="entry name" value="GPAT/DHAPAT_C"/>
</dbReference>
<dbReference type="PANTHER" id="PTHR12563">
    <property type="entry name" value="GLYCEROL-3-PHOSPHATE ACYLTRANSFERASE"/>
    <property type="match status" value="1"/>
</dbReference>
<evidence type="ECO:0000256" key="1">
    <source>
        <dbReference type="ARBA" id="ARBA00004413"/>
    </source>
</evidence>
<dbReference type="PIRSF" id="PIRSF000437">
    <property type="entry name" value="GPAT_DHAPAT"/>
    <property type="match status" value="1"/>
</dbReference>
<dbReference type="HAMAP" id="MF_00393">
    <property type="entry name" value="Glyc3P_acyltrans"/>
    <property type="match status" value="1"/>
</dbReference>
<dbReference type="OrthoDB" id="335193at2"/>
<comment type="pathway">
    <text evidence="3">Lipid metabolism.</text>
</comment>
<comment type="similarity">
    <text evidence="4 14">Belongs to the GPAT/DAPAT family.</text>
</comment>
<dbReference type="UniPathway" id="UPA00557">
    <property type="reaction ID" value="UER00612"/>
</dbReference>
<reference evidence="16 17" key="1">
    <citation type="submission" date="2016-01" db="EMBL/GenBank/DDBJ databases">
        <title>Genome sequence of Ca. Arsenophonus lipopteni, the exclusive symbiont of a blood sucking fly Lipoptena cervi (Diptera: Hippoboscidae).</title>
        <authorList>
            <person name="Novakova E."/>
            <person name="Hypsa V."/>
            <person name="Nguyen P."/>
            <person name="Husnik F."/>
            <person name="Darby A.C."/>
        </authorList>
    </citation>
    <scope>NUCLEOTIDE SEQUENCE [LARGE SCALE GENOMIC DNA]</scope>
    <source>
        <strain evidence="16 17">CB</strain>
    </source>
</reference>
<feature type="domain" description="Phospholipid/glycerol acyltransferase" evidence="15">
    <location>
        <begin position="306"/>
        <end position="433"/>
    </location>
</feature>
<dbReference type="InterPro" id="IPR041728">
    <property type="entry name" value="GPAT/DHAPAT_LPLAT"/>
</dbReference>